<dbReference type="Pfam" id="PF14432">
    <property type="entry name" value="DYW_deaminase"/>
    <property type="match status" value="1"/>
</dbReference>
<dbReference type="FunFam" id="1.25.40.10:FF:000470">
    <property type="entry name" value="Pentatricopeptide repeat-containing protein At5g66520"/>
    <property type="match status" value="1"/>
</dbReference>
<reference evidence="4" key="2">
    <citation type="submission" date="2023-06" db="EMBL/GenBank/DDBJ databases">
        <authorList>
            <person name="Ma L."/>
            <person name="Liu K.-W."/>
            <person name="Li Z."/>
            <person name="Hsiao Y.-Y."/>
            <person name="Qi Y."/>
            <person name="Fu T."/>
            <person name="Tang G."/>
            <person name="Zhang D."/>
            <person name="Sun W.-H."/>
            <person name="Liu D.-K."/>
            <person name="Li Y."/>
            <person name="Chen G.-Z."/>
            <person name="Liu X.-D."/>
            <person name="Liao X.-Y."/>
            <person name="Jiang Y.-T."/>
            <person name="Yu X."/>
            <person name="Hao Y."/>
            <person name="Huang J."/>
            <person name="Zhao X.-W."/>
            <person name="Ke S."/>
            <person name="Chen Y.-Y."/>
            <person name="Wu W.-L."/>
            <person name="Hsu J.-L."/>
            <person name="Lin Y.-F."/>
            <person name="Huang M.-D."/>
            <person name="Li C.-Y."/>
            <person name="Huang L."/>
            <person name="Wang Z.-W."/>
            <person name="Zhao X."/>
            <person name="Zhong W.-Y."/>
            <person name="Peng D.-H."/>
            <person name="Ahmad S."/>
            <person name="Lan S."/>
            <person name="Zhang J.-S."/>
            <person name="Tsai W.-C."/>
            <person name="Van De Peer Y."/>
            <person name="Liu Z.-J."/>
        </authorList>
    </citation>
    <scope>NUCLEOTIDE SEQUENCE</scope>
    <source>
        <strain evidence="4">SCP</strain>
        <tissue evidence="4">Leaves</tissue>
    </source>
</reference>
<evidence type="ECO:0000256" key="1">
    <source>
        <dbReference type="ARBA" id="ARBA00022737"/>
    </source>
</evidence>
<evidence type="ECO:0000313" key="4">
    <source>
        <dbReference type="EMBL" id="KAK1259198.1"/>
    </source>
</evidence>
<dbReference type="InterPro" id="IPR046849">
    <property type="entry name" value="E2_motif"/>
</dbReference>
<dbReference type="GO" id="GO:0009451">
    <property type="term" value="P:RNA modification"/>
    <property type="evidence" value="ECO:0007669"/>
    <property type="project" value="InterPro"/>
</dbReference>
<accession>A0AAV9A4U6</accession>
<dbReference type="InterPro" id="IPR032867">
    <property type="entry name" value="DYW_dom"/>
</dbReference>
<dbReference type="InterPro" id="IPR046848">
    <property type="entry name" value="E_motif"/>
</dbReference>
<dbReference type="Proteomes" id="UP001179952">
    <property type="component" value="Unassembled WGS sequence"/>
</dbReference>
<feature type="repeat" description="PPR" evidence="2">
    <location>
        <begin position="172"/>
        <end position="206"/>
    </location>
</feature>
<protein>
    <submittedName>
        <fullName evidence="4">Pentatricopeptide repeat-containing protein</fullName>
    </submittedName>
</protein>
<evidence type="ECO:0000256" key="2">
    <source>
        <dbReference type="PROSITE-ProRule" id="PRU00708"/>
    </source>
</evidence>
<dbReference type="FunFam" id="1.25.40.10:FF:000184">
    <property type="entry name" value="Pentatricopeptide repeat-containing protein, chloroplastic"/>
    <property type="match status" value="1"/>
</dbReference>
<dbReference type="AlphaFoldDB" id="A0AAV9A4U6"/>
<dbReference type="InterPro" id="IPR046960">
    <property type="entry name" value="PPR_At4g14850-like_plant"/>
</dbReference>
<dbReference type="InterPro" id="IPR002885">
    <property type="entry name" value="PPR_rpt"/>
</dbReference>
<feature type="repeat" description="PPR" evidence="2">
    <location>
        <begin position="70"/>
        <end position="104"/>
    </location>
</feature>
<gene>
    <name evidence="4" type="ORF">QJS04_geneDACA005572</name>
</gene>
<keyword evidence="1" id="KW-0677">Repeat</keyword>
<dbReference type="PROSITE" id="PS51375">
    <property type="entry name" value="PPR"/>
    <property type="match status" value="7"/>
</dbReference>
<feature type="repeat" description="PPR" evidence="2">
    <location>
        <begin position="374"/>
        <end position="404"/>
    </location>
</feature>
<dbReference type="PANTHER" id="PTHR47926:SF492">
    <property type="entry name" value="DYW DOMAIN-CONTAINING PROTEIN"/>
    <property type="match status" value="1"/>
</dbReference>
<dbReference type="PANTHER" id="PTHR47926">
    <property type="entry name" value="PENTATRICOPEPTIDE REPEAT-CONTAINING PROTEIN"/>
    <property type="match status" value="1"/>
</dbReference>
<dbReference type="Gene3D" id="1.25.40.10">
    <property type="entry name" value="Tetratricopeptide repeat domain"/>
    <property type="match status" value="5"/>
</dbReference>
<feature type="domain" description="DYW" evidence="3">
    <location>
        <begin position="620"/>
        <end position="712"/>
    </location>
</feature>
<keyword evidence="5" id="KW-1185">Reference proteome</keyword>
<feature type="repeat" description="PPR" evidence="2">
    <location>
        <begin position="242"/>
        <end position="276"/>
    </location>
</feature>
<dbReference type="GO" id="GO:0003723">
    <property type="term" value="F:RNA binding"/>
    <property type="evidence" value="ECO:0007669"/>
    <property type="project" value="InterPro"/>
</dbReference>
<feature type="repeat" description="PPR" evidence="2">
    <location>
        <begin position="405"/>
        <end position="439"/>
    </location>
</feature>
<dbReference type="NCBIfam" id="TIGR00756">
    <property type="entry name" value="PPR"/>
    <property type="match status" value="8"/>
</dbReference>
<dbReference type="Pfam" id="PF13041">
    <property type="entry name" value="PPR_2"/>
    <property type="match status" value="3"/>
</dbReference>
<reference evidence="4" key="1">
    <citation type="journal article" date="2023" name="Nat. Commun.">
        <title>Diploid and tetraploid genomes of Acorus and the evolution of monocots.</title>
        <authorList>
            <person name="Ma L."/>
            <person name="Liu K.W."/>
            <person name="Li Z."/>
            <person name="Hsiao Y.Y."/>
            <person name="Qi Y."/>
            <person name="Fu T."/>
            <person name="Tang G.D."/>
            <person name="Zhang D."/>
            <person name="Sun W.H."/>
            <person name="Liu D.K."/>
            <person name="Li Y."/>
            <person name="Chen G.Z."/>
            <person name="Liu X.D."/>
            <person name="Liao X.Y."/>
            <person name="Jiang Y.T."/>
            <person name="Yu X."/>
            <person name="Hao Y."/>
            <person name="Huang J."/>
            <person name="Zhao X.W."/>
            <person name="Ke S."/>
            <person name="Chen Y.Y."/>
            <person name="Wu W.L."/>
            <person name="Hsu J.L."/>
            <person name="Lin Y.F."/>
            <person name="Huang M.D."/>
            <person name="Li C.Y."/>
            <person name="Huang L."/>
            <person name="Wang Z.W."/>
            <person name="Zhao X."/>
            <person name="Zhong W.Y."/>
            <person name="Peng D.H."/>
            <person name="Ahmad S."/>
            <person name="Lan S."/>
            <person name="Zhang J.S."/>
            <person name="Tsai W.C."/>
            <person name="Van de Peer Y."/>
            <person name="Liu Z.J."/>
        </authorList>
    </citation>
    <scope>NUCLEOTIDE SEQUENCE</scope>
    <source>
        <strain evidence="4">SCP</strain>
    </source>
</reference>
<dbReference type="EMBL" id="JAUJYN010000012">
    <property type="protein sequence ID" value="KAK1259198.1"/>
    <property type="molecule type" value="Genomic_DNA"/>
</dbReference>
<proteinExistence type="predicted"/>
<feature type="repeat" description="PPR" evidence="2">
    <location>
        <begin position="440"/>
        <end position="475"/>
    </location>
</feature>
<name>A0AAV9A4U6_ACOGR</name>
<dbReference type="Pfam" id="PF20430">
    <property type="entry name" value="Eplus_motif"/>
    <property type="match status" value="1"/>
</dbReference>
<dbReference type="SUPFAM" id="SSF48452">
    <property type="entry name" value="TPR-like"/>
    <property type="match status" value="1"/>
</dbReference>
<dbReference type="Pfam" id="PF01535">
    <property type="entry name" value="PPR"/>
    <property type="match status" value="6"/>
</dbReference>
<dbReference type="GO" id="GO:0008270">
    <property type="term" value="F:zinc ion binding"/>
    <property type="evidence" value="ECO:0007669"/>
    <property type="project" value="InterPro"/>
</dbReference>
<organism evidence="4 5">
    <name type="scientific">Acorus gramineus</name>
    <name type="common">Dwarf sweet flag</name>
    <dbReference type="NCBI Taxonomy" id="55184"/>
    <lineage>
        <taxon>Eukaryota</taxon>
        <taxon>Viridiplantae</taxon>
        <taxon>Streptophyta</taxon>
        <taxon>Embryophyta</taxon>
        <taxon>Tracheophyta</taxon>
        <taxon>Spermatophyta</taxon>
        <taxon>Magnoliopsida</taxon>
        <taxon>Liliopsida</taxon>
        <taxon>Acoraceae</taxon>
        <taxon>Acorus</taxon>
    </lineage>
</organism>
<feature type="repeat" description="PPR" evidence="2">
    <location>
        <begin position="304"/>
        <end position="338"/>
    </location>
</feature>
<dbReference type="FunFam" id="1.25.40.10:FF:000348">
    <property type="entry name" value="Pentatricopeptide repeat-containing protein chloroplastic"/>
    <property type="match status" value="1"/>
</dbReference>
<dbReference type="InterPro" id="IPR011990">
    <property type="entry name" value="TPR-like_helical_dom_sf"/>
</dbReference>
<evidence type="ECO:0000259" key="3">
    <source>
        <dbReference type="Pfam" id="PF14432"/>
    </source>
</evidence>
<evidence type="ECO:0000313" key="5">
    <source>
        <dbReference type="Proteomes" id="UP001179952"/>
    </source>
</evidence>
<dbReference type="Pfam" id="PF20431">
    <property type="entry name" value="E_motif"/>
    <property type="match status" value="1"/>
</dbReference>
<comment type="caution">
    <text evidence="4">The sequence shown here is derived from an EMBL/GenBank/DDBJ whole genome shotgun (WGS) entry which is preliminary data.</text>
</comment>
<sequence length="712" mass="80229">MASTQTPQAITLLENCKSMREFKQIHSHMIRTGLIDRPSERYRMVAFCCSPTVCDMNYARLLFNDIPDPDPFLWNTMIKGHASSGSSDSALSLYLDMLASDTHPDGYTLPFLLRAFTSREATSAFVQAIHSHAVRFGFGSNAFVVNALIHTYSLCGRIDDARVLFDKSANRDAVTWNALMSGYNRCKRFAESLGLFVEMEREGIAPTLVTLVSVLSACTGSRDLDFGRRVHQCIADRSIETNLILDNALIDMYATCGEAEAALEIFEDMKSRDVISWTAVVRGLANSGQLERAREFFDRTPERDFVLWTAMIDGYVRAGRYREALEIFQEMQVEKVRPDGFTMVSVLTACAHLGALEMGEWVRAYIEKNKIKIDVYVGNALIDMYSKCGNVESAITVFEKLSRKDKFTWTAMITGLAVNGRAEEALRLFSRMVRASVKPDEVTYIGVLSACTHAGFVERGRQYFSSMIVQHGIVPSVTHYGCMVDLLGRAGHLREALEMIENMPMRPNSVVWGALLGGCRIHRDIKMAEMAAERMLELEPDNAVVYVMLSNIYSICGRLEDVKRVRKLMEEKRMSKTPGCSLIEMNGVVHEFIAGDQFHPRSGEIYRKLSEMGRRIRVAGYVPDVSEVALDLGEEEREDSVHWHSEKLAVAFGLISSGEGTAIRIVKNLRMCGDCHNAIKFVSEVYQREVVVRDRTRFHHFKEGACSCNDYW</sequence>